<feature type="domain" description="Histidine kinase" evidence="14">
    <location>
        <begin position="669"/>
        <end position="883"/>
    </location>
</feature>
<dbReference type="CDD" id="cd00075">
    <property type="entry name" value="HATPase"/>
    <property type="match status" value="1"/>
</dbReference>
<feature type="transmembrane region" description="Helical" evidence="13">
    <location>
        <begin position="435"/>
        <end position="457"/>
    </location>
</feature>
<reference evidence="15 16" key="1">
    <citation type="submission" date="2017-04" db="EMBL/GenBank/DDBJ databases">
        <authorList>
            <person name="Afonso C.L."/>
            <person name="Miller P.J."/>
            <person name="Scott M.A."/>
            <person name="Spackman E."/>
            <person name="Goraichik I."/>
            <person name="Dimitrov K.M."/>
            <person name="Suarez D.L."/>
            <person name="Swayne D.E."/>
        </authorList>
    </citation>
    <scope>NUCLEOTIDE SEQUENCE [LARGE SCALE GENOMIC DNA]</scope>
    <source>
        <strain evidence="15 16">ToBE</strain>
    </source>
</reference>
<dbReference type="PANTHER" id="PTHR45569:SF1">
    <property type="entry name" value="SENSOR PROTEIN KDPD"/>
    <property type="match status" value="1"/>
</dbReference>
<dbReference type="SUPFAM" id="SSF55874">
    <property type="entry name" value="ATPase domain of HSP90 chaperone/DNA topoisomerase II/histidine kinase"/>
    <property type="match status" value="1"/>
</dbReference>
<evidence type="ECO:0000256" key="4">
    <source>
        <dbReference type="ARBA" id="ARBA00022553"/>
    </source>
</evidence>
<dbReference type="OrthoDB" id="9806130at2"/>
<name>A0A1W1W263_9FIRM</name>
<dbReference type="Gene3D" id="3.40.50.300">
    <property type="entry name" value="P-loop containing nucleotide triphosphate hydrolases"/>
    <property type="match status" value="1"/>
</dbReference>
<dbReference type="Pfam" id="PF02518">
    <property type="entry name" value="HATPase_c"/>
    <property type="match status" value="1"/>
</dbReference>
<feature type="transmembrane region" description="Helical" evidence="13">
    <location>
        <begin position="393"/>
        <end position="415"/>
    </location>
</feature>
<comment type="catalytic activity">
    <reaction evidence="1">
        <text>ATP + protein L-histidine = ADP + protein N-phospho-L-histidine.</text>
        <dbReference type="EC" id="2.7.13.3"/>
    </reaction>
</comment>
<dbReference type="EC" id="2.7.13.3" evidence="3"/>
<keyword evidence="8 15" id="KW-0418">Kinase</keyword>
<dbReference type="CDD" id="cd01987">
    <property type="entry name" value="USP_KdpD-like"/>
    <property type="match status" value="1"/>
</dbReference>
<evidence type="ECO:0000256" key="8">
    <source>
        <dbReference type="ARBA" id="ARBA00022777"/>
    </source>
</evidence>
<keyword evidence="5" id="KW-0808">Transferase</keyword>
<organism evidence="15 16">
    <name type="scientific">Thermanaeromonas toyohensis ToBE</name>
    <dbReference type="NCBI Taxonomy" id="698762"/>
    <lineage>
        <taxon>Bacteria</taxon>
        <taxon>Bacillati</taxon>
        <taxon>Bacillota</taxon>
        <taxon>Clostridia</taxon>
        <taxon>Neomoorellales</taxon>
        <taxon>Neomoorellaceae</taxon>
        <taxon>Thermanaeromonas</taxon>
    </lineage>
</organism>
<dbReference type="InterPro" id="IPR036890">
    <property type="entry name" value="HATPase_C_sf"/>
</dbReference>
<dbReference type="Pfam" id="PF13492">
    <property type="entry name" value="GAF_3"/>
    <property type="match status" value="1"/>
</dbReference>
<dbReference type="InterPro" id="IPR005467">
    <property type="entry name" value="His_kinase_dom"/>
</dbReference>
<evidence type="ECO:0000256" key="2">
    <source>
        <dbReference type="ARBA" id="ARBA00004141"/>
    </source>
</evidence>
<dbReference type="SUPFAM" id="SSF55781">
    <property type="entry name" value="GAF domain-like"/>
    <property type="match status" value="1"/>
</dbReference>
<evidence type="ECO:0000256" key="13">
    <source>
        <dbReference type="SAM" id="Phobius"/>
    </source>
</evidence>
<accession>A0A1W1W263</accession>
<dbReference type="SMART" id="SM00387">
    <property type="entry name" value="HATPase_c"/>
    <property type="match status" value="1"/>
</dbReference>
<dbReference type="RefSeq" id="WP_084666700.1">
    <property type="nucleotide sequence ID" value="NZ_LT838272.1"/>
</dbReference>
<dbReference type="PROSITE" id="PS50109">
    <property type="entry name" value="HIS_KIN"/>
    <property type="match status" value="1"/>
</dbReference>
<dbReference type="GO" id="GO:0005886">
    <property type="term" value="C:plasma membrane"/>
    <property type="evidence" value="ECO:0007669"/>
    <property type="project" value="TreeGrafter"/>
</dbReference>
<dbReference type="InterPro" id="IPR003018">
    <property type="entry name" value="GAF"/>
</dbReference>
<dbReference type="PANTHER" id="PTHR45569">
    <property type="entry name" value="SENSOR PROTEIN KDPD"/>
    <property type="match status" value="1"/>
</dbReference>
<evidence type="ECO:0000256" key="11">
    <source>
        <dbReference type="ARBA" id="ARBA00023012"/>
    </source>
</evidence>
<keyword evidence="9" id="KW-0067">ATP-binding</keyword>
<dbReference type="InterPro" id="IPR004358">
    <property type="entry name" value="Sig_transdc_His_kin-like_C"/>
</dbReference>
<dbReference type="InterPro" id="IPR003661">
    <property type="entry name" value="HisK_dim/P_dom"/>
</dbReference>
<dbReference type="InterPro" id="IPR038318">
    <property type="entry name" value="KdpD_sf"/>
</dbReference>
<dbReference type="Pfam" id="PF13493">
    <property type="entry name" value="DUF4118"/>
    <property type="match status" value="1"/>
</dbReference>
<comment type="subcellular location">
    <subcellularLocation>
        <location evidence="2">Membrane</location>
        <topology evidence="2">Multi-pass membrane protein</topology>
    </subcellularLocation>
</comment>
<keyword evidence="6 13" id="KW-0812">Transmembrane</keyword>
<evidence type="ECO:0000259" key="14">
    <source>
        <dbReference type="PROSITE" id="PS50109"/>
    </source>
</evidence>
<gene>
    <name evidence="15" type="ORF">SAMN00808754_3040</name>
</gene>
<keyword evidence="4" id="KW-0597">Phosphoprotein</keyword>
<dbReference type="InterPro" id="IPR036097">
    <property type="entry name" value="HisK_dim/P_sf"/>
</dbReference>
<dbReference type="Gene3D" id="3.30.565.10">
    <property type="entry name" value="Histidine kinase-like ATPase, C-terminal domain"/>
    <property type="match status" value="1"/>
</dbReference>
<dbReference type="EMBL" id="LT838272">
    <property type="protein sequence ID" value="SMB99697.1"/>
    <property type="molecule type" value="Genomic_DNA"/>
</dbReference>
<dbReference type="GO" id="GO:0005524">
    <property type="term" value="F:ATP binding"/>
    <property type="evidence" value="ECO:0007669"/>
    <property type="project" value="UniProtKB-KW"/>
</dbReference>
<dbReference type="FunFam" id="3.40.50.300:FF:000483">
    <property type="entry name" value="Sensor histidine kinase KdpD"/>
    <property type="match status" value="1"/>
</dbReference>
<evidence type="ECO:0000256" key="12">
    <source>
        <dbReference type="ARBA" id="ARBA00023136"/>
    </source>
</evidence>
<dbReference type="Gene3D" id="1.20.120.620">
    <property type="entry name" value="Backbone structure of the membrane domain of e. Coli histidine kinase receptor kdpd"/>
    <property type="match status" value="1"/>
</dbReference>
<keyword evidence="16" id="KW-1185">Reference proteome</keyword>
<dbReference type="InterPro" id="IPR027417">
    <property type="entry name" value="P-loop_NTPase"/>
</dbReference>
<keyword evidence="11" id="KW-0902">Two-component regulatory system</keyword>
<evidence type="ECO:0000313" key="15">
    <source>
        <dbReference type="EMBL" id="SMB99697.1"/>
    </source>
</evidence>
<proteinExistence type="predicted"/>
<evidence type="ECO:0000256" key="3">
    <source>
        <dbReference type="ARBA" id="ARBA00012438"/>
    </source>
</evidence>
<dbReference type="InterPro" id="IPR003852">
    <property type="entry name" value="Sig_transdc_His_kinase_KdpD_N"/>
</dbReference>
<keyword evidence="12 13" id="KW-0472">Membrane</keyword>
<dbReference type="InterPro" id="IPR025201">
    <property type="entry name" value="KdpD_TM"/>
</dbReference>
<dbReference type="Pfam" id="PF00512">
    <property type="entry name" value="HisKA"/>
    <property type="match status" value="1"/>
</dbReference>
<dbReference type="PRINTS" id="PR00344">
    <property type="entry name" value="BCTRLSENSOR"/>
</dbReference>
<evidence type="ECO:0000256" key="9">
    <source>
        <dbReference type="ARBA" id="ARBA00022840"/>
    </source>
</evidence>
<feature type="transmembrane region" description="Helical" evidence="13">
    <location>
        <begin position="469"/>
        <end position="489"/>
    </location>
</feature>
<keyword evidence="7" id="KW-0547">Nucleotide-binding</keyword>
<dbReference type="FunFam" id="3.30.565.10:FF:000006">
    <property type="entry name" value="Sensor histidine kinase WalK"/>
    <property type="match status" value="1"/>
</dbReference>
<dbReference type="SMART" id="SM00388">
    <property type="entry name" value="HisKA"/>
    <property type="match status" value="1"/>
</dbReference>
<evidence type="ECO:0000256" key="7">
    <source>
        <dbReference type="ARBA" id="ARBA00022741"/>
    </source>
</evidence>
<dbReference type="CDD" id="cd00082">
    <property type="entry name" value="HisKA"/>
    <property type="match status" value="1"/>
</dbReference>
<dbReference type="GO" id="GO:0000155">
    <property type="term" value="F:phosphorelay sensor kinase activity"/>
    <property type="evidence" value="ECO:0007669"/>
    <property type="project" value="InterPro"/>
</dbReference>
<dbReference type="Gene3D" id="3.40.50.620">
    <property type="entry name" value="HUPs"/>
    <property type="match status" value="1"/>
</dbReference>
<evidence type="ECO:0000313" key="16">
    <source>
        <dbReference type="Proteomes" id="UP000192569"/>
    </source>
</evidence>
<dbReference type="InterPro" id="IPR014729">
    <property type="entry name" value="Rossmann-like_a/b/a_fold"/>
</dbReference>
<dbReference type="InterPro" id="IPR029016">
    <property type="entry name" value="GAF-like_dom_sf"/>
</dbReference>
<dbReference type="InterPro" id="IPR052023">
    <property type="entry name" value="Histidine_kinase_KdpD"/>
</dbReference>
<evidence type="ECO:0000256" key="10">
    <source>
        <dbReference type="ARBA" id="ARBA00022989"/>
    </source>
</evidence>
<dbReference type="SUPFAM" id="SSF52402">
    <property type="entry name" value="Adenine nucleotide alpha hydrolases-like"/>
    <property type="match status" value="1"/>
</dbReference>
<dbReference type="AlphaFoldDB" id="A0A1W1W263"/>
<dbReference type="InterPro" id="IPR003594">
    <property type="entry name" value="HATPase_dom"/>
</dbReference>
<dbReference type="GO" id="GO:0005737">
    <property type="term" value="C:cytoplasm"/>
    <property type="evidence" value="ECO:0007669"/>
    <property type="project" value="UniProtKB-ARBA"/>
</dbReference>
<dbReference type="STRING" id="698762.SAMN00808754_3040"/>
<evidence type="ECO:0000256" key="1">
    <source>
        <dbReference type="ARBA" id="ARBA00000085"/>
    </source>
</evidence>
<keyword evidence="10 13" id="KW-1133">Transmembrane helix</keyword>
<dbReference type="Proteomes" id="UP000192569">
    <property type="component" value="Chromosome I"/>
</dbReference>
<sequence>MEKEHRPDPEALLESVEQEERGKLTVFLGAAAGVGKTYAMLEAAQERLKEGVDVVVGWVETHGRAETEALLEGLPIIPPRRLIYRGKEFLEMDLDALLSRRPALALVDELAHTNVPGSRHAKRYQDVEELLNAGIDVYTTLNIQHLESLNDIVAQITGIRVRETVPDRILETAEIQLIDVPPEELILRFKEGKVYVPEMAEEALRRFFRPGNINALRELALRYAARRVDRQLETYMRAHGIPGPWPAGERVMVCVSPSPFSARLIRVARRMAEGLEAEWLAVYVDTPGRFPAQEEEKERLAKNLRLAEELGAETITLSGEDVAEEILELARKRNVTHIVIGKPLHSRFWELIHGSVVDKVIRHSQGISVHVIPGKYQPPEKLYFPLIARPFSWTSYIGALGASLIVAGFCVWWQFSLGLVNIAMLFLLPVLFSAVRWGAGPAVVAAISSFLLFDFLFIPPRGSFSVSDLRYIISFIIFVLVALFTGTLSNRLKAEVKSCRERGDRLAALYSLSRDIAAVAELKPVLEKITQKVAETLERPVALLLPDKEGKLQISASSRDYEKNFWDENERAVATWVFKNGHKAGQGTDTLSGAGGLYLPLQAGEGVQGVLGISLKGSLKGLQPEQLRLAEAFAGLAALAITRLKLQREAQEARFLAESERLRSALFNSLSHDLRTPLASIIGAVTSLLEGDKVFDAATRRELLQTIKQEASRMNRFVSNLLDMARLESGLLKLRQEWVDIEDVIGVATSRLGEALKSRPLTIKVDPHLPLIKADFILIEQVLVNLLDNALKYSPPGSEILLTVSCKDGWMEIAVSNKGPRLSSEDLERIFDKFYRIPTSPAVGGTGLGLAICKGIVEAHGGRIWASNHLEGLTITFTLPLPGTGPGEIPPARVGEKDGD</sequence>
<dbReference type="InterPro" id="IPR006016">
    <property type="entry name" value="UspA"/>
</dbReference>
<protein>
    <recommendedName>
        <fullName evidence="3">histidine kinase</fullName>
        <ecNumber evidence="3">2.7.13.3</ecNumber>
    </recommendedName>
</protein>
<evidence type="ECO:0000256" key="5">
    <source>
        <dbReference type="ARBA" id="ARBA00022679"/>
    </source>
</evidence>
<dbReference type="Pfam" id="PF00582">
    <property type="entry name" value="Usp"/>
    <property type="match status" value="1"/>
</dbReference>
<dbReference type="SUPFAM" id="SSF47384">
    <property type="entry name" value="Homodimeric domain of signal transducing histidine kinase"/>
    <property type="match status" value="1"/>
</dbReference>
<dbReference type="Gene3D" id="1.10.287.130">
    <property type="match status" value="1"/>
</dbReference>
<evidence type="ECO:0000256" key="6">
    <source>
        <dbReference type="ARBA" id="ARBA00022692"/>
    </source>
</evidence>
<dbReference type="Pfam" id="PF02702">
    <property type="entry name" value="KdpD"/>
    <property type="match status" value="1"/>
</dbReference>
<dbReference type="Gene3D" id="3.30.450.40">
    <property type="match status" value="1"/>
</dbReference>